<evidence type="ECO:0000313" key="2">
    <source>
        <dbReference type="EMBL" id="ASJ01858.1"/>
    </source>
</evidence>
<dbReference type="KEGG" id="tprf:A3L09_00570"/>
<reference evidence="2 3" key="1">
    <citation type="submission" date="2016-03" db="EMBL/GenBank/DDBJ databases">
        <title>Complete genome sequence of Thermococcus profundus strain DT5432.</title>
        <authorList>
            <person name="Oger P.M."/>
        </authorList>
    </citation>
    <scope>NUCLEOTIDE SEQUENCE [LARGE SCALE GENOMIC DNA]</scope>
    <source>
        <strain evidence="2 3">DT 5432</strain>
    </source>
</reference>
<dbReference type="Proteomes" id="UP000250179">
    <property type="component" value="Chromosome"/>
</dbReference>
<evidence type="ECO:0000313" key="3">
    <source>
        <dbReference type="Proteomes" id="UP000250179"/>
    </source>
</evidence>
<name>A0A2Z2MIS5_THEPR</name>
<dbReference type="GeneID" id="33318858"/>
<dbReference type="InterPro" id="IPR025504">
    <property type="entry name" value="GLUCM_C"/>
</dbReference>
<organism evidence="2 3">
    <name type="scientific">Thermococcus profundus</name>
    <dbReference type="NCBI Taxonomy" id="49899"/>
    <lineage>
        <taxon>Archaea</taxon>
        <taxon>Methanobacteriati</taxon>
        <taxon>Methanobacteriota</taxon>
        <taxon>Thermococci</taxon>
        <taxon>Thermococcales</taxon>
        <taxon>Thermococcaceae</taxon>
        <taxon>Thermococcus</taxon>
    </lineage>
</organism>
<dbReference type="EMBL" id="CP014862">
    <property type="protein sequence ID" value="ASJ01858.1"/>
    <property type="molecule type" value="Genomic_DNA"/>
</dbReference>
<dbReference type="Gene3D" id="3.90.1640.20">
    <property type="entry name" value="TON_0340"/>
    <property type="match status" value="1"/>
</dbReference>
<dbReference type="RefSeq" id="WP_088857127.1">
    <property type="nucleotide sequence ID" value="NZ_CP014862.1"/>
</dbReference>
<keyword evidence="3" id="KW-1185">Reference proteome</keyword>
<dbReference type="AlphaFoldDB" id="A0A2Z2MIS5"/>
<dbReference type="PANTHER" id="PTHR32022:SF10">
    <property type="entry name" value="D-GLUTAMATE CYCLASE, MITOCHONDRIAL"/>
    <property type="match status" value="1"/>
</dbReference>
<dbReference type="PANTHER" id="PTHR32022">
    <property type="entry name" value="D-GLUTAMATE CYCLASE, MITOCHONDRIAL"/>
    <property type="match status" value="1"/>
</dbReference>
<dbReference type="OrthoDB" id="86109at2157"/>
<protein>
    <recommendedName>
        <fullName evidence="1">D-glutamate cyclase-like C-terminal domain-containing protein</fullName>
    </recommendedName>
</protein>
<gene>
    <name evidence="2" type="ORF">A3L09_00570</name>
</gene>
<proteinExistence type="predicted"/>
<accession>A0A2Z2MIS5</accession>
<evidence type="ECO:0000259" key="1">
    <source>
        <dbReference type="Pfam" id="PF14336"/>
    </source>
</evidence>
<dbReference type="Pfam" id="PF14336">
    <property type="entry name" value="GLUCM-like_C"/>
    <property type="match status" value="1"/>
</dbReference>
<feature type="domain" description="D-glutamate cyclase-like C-terminal" evidence="1">
    <location>
        <begin position="3"/>
        <end position="260"/>
    </location>
</feature>
<sequence length="269" mass="29066">MIAHLINTDVGKRGVLPLYLDYRREKFSFLRDSATLFLDNLDRVLIVTGFPIPPGMIPETDGPPGALAVAKAVRRLGGKAEILTYPEVKKALEPFGVEFAEDPDPYNYSLIIGVETPGRGIDGRARSMSGRIIERELFDGIFLEAREAGVPTIGIGDGGNEAGMGRIRDLVSRHIPLGERIASMVETDELVLSAVSNWGAYGLLGQASIEVGKDLLEGWDERTVVTAMTEAGLIDGVTRRVEASVDGISLNLHIRMVELLKGIVSEAIG</sequence>